<dbReference type="PRINTS" id="PR00377">
    <property type="entry name" value="IMPHPHTASES"/>
</dbReference>
<gene>
    <name evidence="8" type="ORF">UFOPK1791_00909</name>
    <name evidence="9" type="ORF">UFOPK2982_00472</name>
</gene>
<reference evidence="8" key="1">
    <citation type="submission" date="2020-05" db="EMBL/GenBank/DDBJ databases">
        <authorList>
            <person name="Chiriac C."/>
            <person name="Salcher M."/>
            <person name="Ghai R."/>
            <person name="Kavagutti S V."/>
        </authorList>
    </citation>
    <scope>NUCLEOTIDE SEQUENCE</scope>
</reference>
<keyword evidence="5" id="KW-0479">Metal-binding</keyword>
<evidence type="ECO:0000256" key="4">
    <source>
        <dbReference type="ARBA" id="ARBA00013106"/>
    </source>
</evidence>
<dbReference type="CDD" id="cd01639">
    <property type="entry name" value="IMPase"/>
    <property type="match status" value="1"/>
</dbReference>
<evidence type="ECO:0000256" key="1">
    <source>
        <dbReference type="ARBA" id="ARBA00001033"/>
    </source>
</evidence>
<keyword evidence="7" id="KW-0460">Magnesium</keyword>
<dbReference type="EMBL" id="CAFAAE010000049">
    <property type="protein sequence ID" value="CAB4789767.1"/>
    <property type="molecule type" value="Genomic_DNA"/>
</dbReference>
<dbReference type="Gene3D" id="3.40.190.80">
    <property type="match status" value="1"/>
</dbReference>
<comment type="cofactor">
    <cofactor evidence="2">
        <name>Mg(2+)</name>
        <dbReference type="ChEBI" id="CHEBI:18420"/>
    </cofactor>
</comment>
<protein>
    <recommendedName>
        <fullName evidence="4">inositol-phosphate phosphatase</fullName>
        <ecNumber evidence="4">3.1.3.25</ecNumber>
    </recommendedName>
</protein>
<evidence type="ECO:0000256" key="2">
    <source>
        <dbReference type="ARBA" id="ARBA00001946"/>
    </source>
</evidence>
<organism evidence="8">
    <name type="scientific">freshwater metagenome</name>
    <dbReference type="NCBI Taxonomy" id="449393"/>
    <lineage>
        <taxon>unclassified sequences</taxon>
        <taxon>metagenomes</taxon>
        <taxon>ecological metagenomes</taxon>
    </lineage>
</organism>
<dbReference type="Pfam" id="PF00459">
    <property type="entry name" value="Inositol_P"/>
    <property type="match status" value="1"/>
</dbReference>
<evidence type="ECO:0000256" key="3">
    <source>
        <dbReference type="ARBA" id="ARBA00009759"/>
    </source>
</evidence>
<dbReference type="FunFam" id="3.30.540.10:FF:000003">
    <property type="entry name" value="Inositol-1-monophosphatase"/>
    <property type="match status" value="1"/>
</dbReference>
<dbReference type="EMBL" id="CAEZUF010000095">
    <property type="protein sequence ID" value="CAB4597382.1"/>
    <property type="molecule type" value="Genomic_DNA"/>
</dbReference>
<dbReference type="GO" id="GO:0008934">
    <property type="term" value="F:inositol monophosphate 1-phosphatase activity"/>
    <property type="evidence" value="ECO:0007669"/>
    <property type="project" value="InterPro"/>
</dbReference>
<proteinExistence type="inferred from homology"/>
<evidence type="ECO:0000313" key="9">
    <source>
        <dbReference type="EMBL" id="CAB4789767.1"/>
    </source>
</evidence>
<dbReference type="InterPro" id="IPR033942">
    <property type="entry name" value="IMPase"/>
</dbReference>
<dbReference type="PANTHER" id="PTHR20854">
    <property type="entry name" value="INOSITOL MONOPHOSPHATASE"/>
    <property type="match status" value="1"/>
</dbReference>
<evidence type="ECO:0000313" key="8">
    <source>
        <dbReference type="EMBL" id="CAB4597382.1"/>
    </source>
</evidence>
<evidence type="ECO:0000256" key="6">
    <source>
        <dbReference type="ARBA" id="ARBA00022801"/>
    </source>
</evidence>
<dbReference type="GO" id="GO:0046854">
    <property type="term" value="P:phosphatidylinositol phosphate biosynthetic process"/>
    <property type="evidence" value="ECO:0007669"/>
    <property type="project" value="InterPro"/>
</dbReference>
<dbReference type="PANTHER" id="PTHR20854:SF4">
    <property type="entry name" value="INOSITOL-1-MONOPHOSPHATASE-RELATED"/>
    <property type="match status" value="1"/>
</dbReference>
<keyword evidence="6" id="KW-0378">Hydrolase</keyword>
<evidence type="ECO:0000256" key="5">
    <source>
        <dbReference type="ARBA" id="ARBA00022723"/>
    </source>
</evidence>
<comment type="catalytic activity">
    <reaction evidence="1">
        <text>a myo-inositol phosphate + H2O = myo-inositol + phosphate</text>
        <dbReference type="Rhea" id="RHEA:24056"/>
        <dbReference type="ChEBI" id="CHEBI:15377"/>
        <dbReference type="ChEBI" id="CHEBI:17268"/>
        <dbReference type="ChEBI" id="CHEBI:43474"/>
        <dbReference type="ChEBI" id="CHEBI:84139"/>
        <dbReference type="EC" id="3.1.3.25"/>
    </reaction>
</comment>
<dbReference type="InterPro" id="IPR020583">
    <property type="entry name" value="Inositol_monoP_metal-BS"/>
</dbReference>
<comment type="similarity">
    <text evidence="3">Belongs to the inositol monophosphatase superfamily.</text>
</comment>
<dbReference type="InterPro" id="IPR020550">
    <property type="entry name" value="Inositol_monophosphatase_CS"/>
</dbReference>
<evidence type="ECO:0000256" key="7">
    <source>
        <dbReference type="ARBA" id="ARBA00022842"/>
    </source>
</evidence>
<dbReference type="PROSITE" id="PS00629">
    <property type="entry name" value="IMP_1"/>
    <property type="match status" value="1"/>
</dbReference>
<dbReference type="InterPro" id="IPR000760">
    <property type="entry name" value="Inositol_monophosphatase-like"/>
</dbReference>
<sequence>MAFDGNLQVLCDLAVDVAKKAGELLMQRPAVFDLSEKSSVLDFATQMDLQSEALIVKSLLDVRPNDGIVGEEGASRESKSGLTWVIDPIDGTVNYFYGLPGWNISIGVKDETGVIAGAVFSPTTNSLWWATRGGGAFYNGHKISCNEPVTLDNALIASGFGYDRPARISQSADIAKLLPIIRDIRRNGAAAVDLCYVAMGAVDAYFEEGLNEWDLAAGGLIAIEAGALVSDRTGGAPGKSMVLAAGPTLHRELLAALAI</sequence>
<dbReference type="PROSITE" id="PS00630">
    <property type="entry name" value="IMP_2"/>
    <property type="match status" value="1"/>
</dbReference>
<dbReference type="EC" id="3.1.3.25" evidence="4"/>
<dbReference type="GO" id="GO:0007165">
    <property type="term" value="P:signal transduction"/>
    <property type="evidence" value="ECO:0007669"/>
    <property type="project" value="TreeGrafter"/>
</dbReference>
<dbReference type="Gene3D" id="3.30.540.10">
    <property type="entry name" value="Fructose-1,6-Bisphosphatase, subunit A, domain 1"/>
    <property type="match status" value="1"/>
</dbReference>
<accession>A0A6J6G7K4</accession>
<dbReference type="GO" id="GO:0046872">
    <property type="term" value="F:metal ion binding"/>
    <property type="evidence" value="ECO:0007669"/>
    <property type="project" value="UniProtKB-KW"/>
</dbReference>
<dbReference type="SUPFAM" id="SSF56655">
    <property type="entry name" value="Carbohydrate phosphatase"/>
    <property type="match status" value="1"/>
</dbReference>
<name>A0A6J6G7K4_9ZZZZ</name>
<dbReference type="AlphaFoldDB" id="A0A6J6G7K4"/>
<dbReference type="GO" id="GO:0006020">
    <property type="term" value="P:inositol metabolic process"/>
    <property type="evidence" value="ECO:0007669"/>
    <property type="project" value="TreeGrafter"/>
</dbReference>